<evidence type="ECO:0008006" key="3">
    <source>
        <dbReference type="Google" id="ProtNLM"/>
    </source>
</evidence>
<dbReference type="EMBL" id="CAKOFQ010006795">
    <property type="protein sequence ID" value="CAH1972091.1"/>
    <property type="molecule type" value="Genomic_DNA"/>
</dbReference>
<gene>
    <name evidence="1" type="ORF">ACAOBT_LOCUS9811</name>
</gene>
<dbReference type="AlphaFoldDB" id="A0A9P0KG80"/>
<reference evidence="1" key="1">
    <citation type="submission" date="2022-03" db="EMBL/GenBank/DDBJ databases">
        <authorList>
            <person name="Sayadi A."/>
        </authorList>
    </citation>
    <scope>NUCLEOTIDE SEQUENCE</scope>
</reference>
<proteinExistence type="predicted"/>
<accession>A0A9P0KG80</accession>
<dbReference type="OrthoDB" id="2415966at2759"/>
<evidence type="ECO:0000313" key="2">
    <source>
        <dbReference type="Proteomes" id="UP001152888"/>
    </source>
</evidence>
<name>A0A9P0KG80_ACAOB</name>
<keyword evidence="2" id="KW-1185">Reference proteome</keyword>
<sequence length="122" mass="13639">MLRLTKDLVYELLEILTPFIQQPRRASAPLITTKVLATLRFYASGSHQEITGSNHFVGISQASMSRAIKEVTLNQTQILASKVSFLKDPEEQEALRRRFHSIYNFPGIVGIVDCTHVAIASP</sequence>
<dbReference type="Proteomes" id="UP001152888">
    <property type="component" value="Unassembled WGS sequence"/>
</dbReference>
<evidence type="ECO:0000313" key="1">
    <source>
        <dbReference type="EMBL" id="CAH1972091.1"/>
    </source>
</evidence>
<organism evidence="1 2">
    <name type="scientific">Acanthoscelides obtectus</name>
    <name type="common">Bean weevil</name>
    <name type="synonym">Bruchus obtectus</name>
    <dbReference type="NCBI Taxonomy" id="200917"/>
    <lineage>
        <taxon>Eukaryota</taxon>
        <taxon>Metazoa</taxon>
        <taxon>Ecdysozoa</taxon>
        <taxon>Arthropoda</taxon>
        <taxon>Hexapoda</taxon>
        <taxon>Insecta</taxon>
        <taxon>Pterygota</taxon>
        <taxon>Neoptera</taxon>
        <taxon>Endopterygota</taxon>
        <taxon>Coleoptera</taxon>
        <taxon>Polyphaga</taxon>
        <taxon>Cucujiformia</taxon>
        <taxon>Chrysomeloidea</taxon>
        <taxon>Chrysomelidae</taxon>
        <taxon>Bruchinae</taxon>
        <taxon>Bruchini</taxon>
        <taxon>Acanthoscelides</taxon>
    </lineage>
</organism>
<comment type="caution">
    <text evidence="1">The sequence shown here is derived from an EMBL/GenBank/DDBJ whole genome shotgun (WGS) entry which is preliminary data.</text>
</comment>
<protein>
    <recommendedName>
        <fullName evidence="3">Nuclease HARBI1</fullName>
    </recommendedName>
</protein>